<keyword evidence="5" id="KW-0732">Signal</keyword>
<sequence>MNRTLLLLLLLAPLACTGGQPYPGTRNYLDSLRTFWQTLYPDGGETLYCGYRFQPFDRKVNAEHVYPMSWVTRQLGCGDRQRCRRTSARFNLIESDMHNLFPALAEVNEARGAMAYGEVPGERHAFEACDFEIDHRRRRVEPRPKARGRIARALLYMADTYGLTLFKRQRRLMEEWNRRYPPDEAERHHNRKVAQLQGRPNPYVR</sequence>
<accession>A0A7C5IYU0</accession>
<evidence type="ECO:0000256" key="5">
    <source>
        <dbReference type="SAM" id="SignalP"/>
    </source>
</evidence>
<dbReference type="PANTHER" id="PTHR33607">
    <property type="entry name" value="ENDONUCLEASE-1"/>
    <property type="match status" value="1"/>
</dbReference>
<feature type="region of interest" description="Disordered" evidence="4">
    <location>
        <begin position="183"/>
        <end position="205"/>
    </location>
</feature>
<protein>
    <submittedName>
        <fullName evidence="6">Endonuclease I</fullName>
    </submittedName>
</protein>
<dbReference type="Proteomes" id="UP000886100">
    <property type="component" value="Unassembled WGS sequence"/>
</dbReference>
<organism evidence="6">
    <name type="scientific">Thiolapillus brandeum</name>
    <dbReference type="NCBI Taxonomy" id="1076588"/>
    <lineage>
        <taxon>Bacteria</taxon>
        <taxon>Pseudomonadati</taxon>
        <taxon>Pseudomonadota</taxon>
        <taxon>Gammaproteobacteria</taxon>
        <taxon>Chromatiales</taxon>
        <taxon>Sedimenticolaceae</taxon>
        <taxon>Thiolapillus</taxon>
    </lineage>
</organism>
<evidence type="ECO:0000256" key="1">
    <source>
        <dbReference type="ARBA" id="ARBA00006429"/>
    </source>
</evidence>
<dbReference type="EMBL" id="DROM01000279">
    <property type="protein sequence ID" value="HHH13492.1"/>
    <property type="molecule type" value="Genomic_DNA"/>
</dbReference>
<evidence type="ECO:0000256" key="2">
    <source>
        <dbReference type="ARBA" id="ARBA00022722"/>
    </source>
</evidence>
<comment type="similarity">
    <text evidence="1">Belongs to the EndA/NucM nuclease family.</text>
</comment>
<evidence type="ECO:0000313" key="6">
    <source>
        <dbReference type="EMBL" id="HHH13492.1"/>
    </source>
</evidence>
<dbReference type="AlphaFoldDB" id="A0A7C5IYU0"/>
<dbReference type="GO" id="GO:0016787">
    <property type="term" value="F:hydrolase activity"/>
    <property type="evidence" value="ECO:0007669"/>
    <property type="project" value="UniProtKB-KW"/>
</dbReference>
<comment type="caution">
    <text evidence="6">The sequence shown here is derived from an EMBL/GenBank/DDBJ whole genome shotgun (WGS) entry which is preliminary data.</text>
</comment>
<name>A0A7C5IYU0_9GAMM</name>
<dbReference type="GO" id="GO:0004519">
    <property type="term" value="F:endonuclease activity"/>
    <property type="evidence" value="ECO:0007669"/>
    <property type="project" value="UniProtKB-KW"/>
</dbReference>
<dbReference type="InterPro" id="IPR044925">
    <property type="entry name" value="His-Me_finger_sf"/>
</dbReference>
<reference evidence="6" key="1">
    <citation type="journal article" date="2020" name="mSystems">
        <title>Genome- and Community-Level Interaction Insights into Carbon Utilization and Element Cycling Functions of Hydrothermarchaeota in Hydrothermal Sediment.</title>
        <authorList>
            <person name="Zhou Z."/>
            <person name="Liu Y."/>
            <person name="Xu W."/>
            <person name="Pan J."/>
            <person name="Luo Z.H."/>
            <person name="Li M."/>
        </authorList>
    </citation>
    <scope>NUCLEOTIDE SEQUENCE [LARGE SCALE GENOMIC DNA]</scope>
    <source>
        <strain evidence="6">HyVt-535</strain>
    </source>
</reference>
<feature type="signal peptide" evidence="5">
    <location>
        <begin position="1"/>
        <end position="17"/>
    </location>
</feature>
<dbReference type="PANTHER" id="PTHR33607:SF2">
    <property type="entry name" value="ENDONUCLEASE-1"/>
    <property type="match status" value="1"/>
</dbReference>
<dbReference type="SUPFAM" id="SSF54060">
    <property type="entry name" value="His-Me finger endonucleases"/>
    <property type="match status" value="1"/>
</dbReference>
<keyword evidence="3" id="KW-0378">Hydrolase</keyword>
<dbReference type="InterPro" id="IPR007346">
    <property type="entry name" value="Endonuclease-I"/>
</dbReference>
<gene>
    <name evidence="6" type="ORF">ENJ98_04585</name>
</gene>
<keyword evidence="2" id="KW-0540">Nuclease</keyword>
<feature type="chain" id="PRO_5027902163" evidence="5">
    <location>
        <begin position="18"/>
        <end position="205"/>
    </location>
</feature>
<dbReference type="Pfam" id="PF04231">
    <property type="entry name" value="Endonuclease_1"/>
    <property type="match status" value="1"/>
</dbReference>
<evidence type="ECO:0000256" key="4">
    <source>
        <dbReference type="SAM" id="MobiDB-lite"/>
    </source>
</evidence>
<keyword evidence="6" id="KW-0255">Endonuclease</keyword>
<proteinExistence type="inferred from homology"/>
<evidence type="ECO:0000256" key="3">
    <source>
        <dbReference type="ARBA" id="ARBA00022801"/>
    </source>
</evidence>